<dbReference type="InterPro" id="IPR046346">
    <property type="entry name" value="Aminoacid_DH-like_N_sf"/>
</dbReference>
<organism evidence="11 12">
    <name type="scientific">Thecamonas trahens ATCC 50062</name>
    <dbReference type="NCBI Taxonomy" id="461836"/>
    <lineage>
        <taxon>Eukaryota</taxon>
        <taxon>Apusozoa</taxon>
        <taxon>Apusomonadida</taxon>
        <taxon>Apusomonadidae</taxon>
        <taxon>Thecamonas</taxon>
    </lineage>
</organism>
<dbReference type="Proteomes" id="UP000054408">
    <property type="component" value="Unassembled WGS sequence"/>
</dbReference>
<dbReference type="PROSITE" id="PS00331">
    <property type="entry name" value="MALIC_ENZYMES"/>
    <property type="match status" value="1"/>
</dbReference>
<evidence type="ECO:0000256" key="4">
    <source>
        <dbReference type="ARBA" id="ARBA00023002"/>
    </source>
</evidence>
<dbReference type="PIRSF" id="PIRSF000106">
    <property type="entry name" value="ME"/>
    <property type="match status" value="1"/>
</dbReference>
<dbReference type="Pfam" id="PF03949">
    <property type="entry name" value="Malic_M"/>
    <property type="match status" value="1"/>
</dbReference>
<dbReference type="GO" id="GO:0051287">
    <property type="term" value="F:NAD binding"/>
    <property type="evidence" value="ECO:0007669"/>
    <property type="project" value="InterPro"/>
</dbReference>
<feature type="domain" description="Malic enzyme NAD-binding" evidence="9">
    <location>
        <begin position="273"/>
        <end position="528"/>
    </location>
</feature>
<evidence type="ECO:0000259" key="9">
    <source>
        <dbReference type="SMART" id="SM00919"/>
    </source>
</evidence>
<feature type="binding site" evidence="6">
    <location>
        <position position="414"/>
    </location>
    <ligand>
        <name>(S)-malate</name>
        <dbReference type="ChEBI" id="CHEBI:15589"/>
    </ligand>
</feature>
<dbReference type="EMBL" id="GL349496">
    <property type="protein sequence ID" value="KNC55165.1"/>
    <property type="molecule type" value="Genomic_DNA"/>
</dbReference>
<dbReference type="AlphaFoldDB" id="A0A0L0DSB9"/>
<dbReference type="GO" id="GO:0006108">
    <property type="term" value="P:malate metabolic process"/>
    <property type="evidence" value="ECO:0007669"/>
    <property type="project" value="TreeGrafter"/>
</dbReference>
<dbReference type="SMART" id="SM00919">
    <property type="entry name" value="Malic_M"/>
    <property type="match status" value="1"/>
</dbReference>
<feature type="active site" description="Proton acceptor" evidence="5">
    <location>
        <position position="177"/>
    </location>
</feature>
<dbReference type="InterPro" id="IPR015884">
    <property type="entry name" value="Malic_enzyme_CS"/>
</dbReference>
<keyword evidence="4 8" id="KW-0560">Oxidoreductase</keyword>
<feature type="binding site" evidence="7">
    <location>
        <position position="249"/>
    </location>
    <ligand>
        <name>a divalent metal cation</name>
        <dbReference type="ChEBI" id="CHEBI:60240"/>
    </ligand>
</feature>
<dbReference type="CDD" id="cd05312">
    <property type="entry name" value="NAD_bind_1_malic_enz"/>
    <property type="match status" value="1"/>
</dbReference>
<keyword evidence="12" id="KW-1185">Reference proteome</keyword>
<dbReference type="PRINTS" id="PR00072">
    <property type="entry name" value="MALOXRDTASE"/>
</dbReference>
<dbReference type="SUPFAM" id="SSF51735">
    <property type="entry name" value="NAD(P)-binding Rossmann-fold domains"/>
    <property type="match status" value="1"/>
</dbReference>
<evidence type="ECO:0000256" key="6">
    <source>
        <dbReference type="PIRSR" id="PIRSR000106-2"/>
    </source>
</evidence>
<dbReference type="GO" id="GO:0004471">
    <property type="term" value="F:malate dehydrogenase (decarboxylating) (NAD+) activity"/>
    <property type="evidence" value="ECO:0007669"/>
    <property type="project" value="TreeGrafter"/>
</dbReference>
<dbReference type="NCBIfam" id="NF010052">
    <property type="entry name" value="PRK13529.1"/>
    <property type="match status" value="1"/>
</dbReference>
<feature type="domain" description="Malic enzyme N-terminal" evidence="10">
    <location>
        <begin position="83"/>
        <end position="263"/>
    </location>
</feature>
<dbReference type="RefSeq" id="XP_013753218.1">
    <property type="nucleotide sequence ID" value="XM_013897764.1"/>
</dbReference>
<feature type="binding site" evidence="7">
    <location>
        <position position="272"/>
    </location>
    <ligand>
        <name>a divalent metal cation</name>
        <dbReference type="ChEBI" id="CHEBI:60240"/>
    </ligand>
</feature>
<name>A0A0L0DSB9_THETB</name>
<dbReference type="eggNOG" id="KOG1257">
    <property type="taxonomic scope" value="Eukaryota"/>
</dbReference>
<dbReference type="InterPro" id="IPR001891">
    <property type="entry name" value="Malic_OxRdtase"/>
</dbReference>
<evidence type="ECO:0000256" key="3">
    <source>
        <dbReference type="ARBA" id="ARBA00022723"/>
    </source>
</evidence>
<dbReference type="Gene3D" id="3.40.50.10380">
    <property type="entry name" value="Malic enzyme, N-terminal domain"/>
    <property type="match status" value="1"/>
</dbReference>
<dbReference type="Gene3D" id="3.40.50.720">
    <property type="entry name" value="NAD(P)-binding Rossmann-like Domain"/>
    <property type="match status" value="1"/>
</dbReference>
<dbReference type="OrthoDB" id="5365701at2759"/>
<evidence type="ECO:0000256" key="2">
    <source>
        <dbReference type="ARBA" id="ARBA00008785"/>
    </source>
</evidence>
<comment type="cofactor">
    <cofactor evidence="1">
        <name>Mn(2+)</name>
        <dbReference type="ChEBI" id="CHEBI:29035"/>
    </cofactor>
</comment>
<evidence type="ECO:0000313" key="12">
    <source>
        <dbReference type="Proteomes" id="UP000054408"/>
    </source>
</evidence>
<dbReference type="InterPro" id="IPR037062">
    <property type="entry name" value="Malic_N_dom_sf"/>
</dbReference>
<dbReference type="InterPro" id="IPR012302">
    <property type="entry name" value="Malic_NAD-bd"/>
</dbReference>
<dbReference type="PANTHER" id="PTHR23406">
    <property type="entry name" value="MALIC ENZYME-RELATED"/>
    <property type="match status" value="1"/>
</dbReference>
<accession>A0A0L0DSB9</accession>
<proteinExistence type="inferred from homology"/>
<feature type="binding site" evidence="7">
    <location>
        <position position="248"/>
    </location>
    <ligand>
        <name>a divalent metal cation</name>
        <dbReference type="ChEBI" id="CHEBI:60240"/>
    </ligand>
</feature>
<protein>
    <recommendedName>
        <fullName evidence="8">Malic enzyme</fullName>
    </recommendedName>
</protein>
<reference evidence="11 12" key="1">
    <citation type="submission" date="2010-05" db="EMBL/GenBank/DDBJ databases">
        <title>The Genome Sequence of Thecamonas trahens ATCC 50062.</title>
        <authorList>
            <consortium name="The Broad Institute Genome Sequencing Platform"/>
            <person name="Russ C."/>
            <person name="Cuomo C."/>
            <person name="Shea T."/>
            <person name="Young S.K."/>
            <person name="Zeng Q."/>
            <person name="Koehrsen M."/>
            <person name="Haas B."/>
            <person name="Borodovsky M."/>
            <person name="Guigo R."/>
            <person name="Alvarado L."/>
            <person name="Berlin A."/>
            <person name="Bochicchio J."/>
            <person name="Borenstein D."/>
            <person name="Chapman S."/>
            <person name="Chen Z."/>
            <person name="Freedman E."/>
            <person name="Gellesch M."/>
            <person name="Goldberg J."/>
            <person name="Griggs A."/>
            <person name="Gujja S."/>
            <person name="Heilman E."/>
            <person name="Heiman D."/>
            <person name="Hepburn T."/>
            <person name="Howarth C."/>
            <person name="Jen D."/>
            <person name="Larson L."/>
            <person name="Mehta T."/>
            <person name="Park D."/>
            <person name="Pearson M."/>
            <person name="Roberts A."/>
            <person name="Saif S."/>
            <person name="Shenoy N."/>
            <person name="Sisk P."/>
            <person name="Stolte C."/>
            <person name="Sykes S."/>
            <person name="Thomson T."/>
            <person name="Walk T."/>
            <person name="White J."/>
            <person name="Yandava C."/>
            <person name="Burger G."/>
            <person name="Gray M.W."/>
            <person name="Holland P.W.H."/>
            <person name="King N."/>
            <person name="Lang F.B.F."/>
            <person name="Roger A.J."/>
            <person name="Ruiz-Trillo I."/>
            <person name="Lander E."/>
            <person name="Nusbaum C."/>
        </authorList>
    </citation>
    <scope>NUCLEOTIDE SEQUENCE [LARGE SCALE GENOMIC DNA]</scope>
    <source>
        <strain evidence="11 12">ATCC 50062</strain>
    </source>
</reference>
<dbReference type="SUPFAM" id="SSF53223">
    <property type="entry name" value="Aminoacid dehydrogenase-like, N-terminal domain"/>
    <property type="match status" value="1"/>
</dbReference>
<evidence type="ECO:0000256" key="8">
    <source>
        <dbReference type="RuleBase" id="RU003426"/>
    </source>
</evidence>
<dbReference type="PANTHER" id="PTHR23406:SF32">
    <property type="entry name" value="NADP-DEPENDENT MALIC ENZYME"/>
    <property type="match status" value="1"/>
</dbReference>
<keyword evidence="3 7" id="KW-0479">Metal-binding</keyword>
<feature type="binding site" evidence="6">
    <location>
        <position position="159"/>
    </location>
    <ligand>
        <name>(S)-malate</name>
        <dbReference type="ChEBI" id="CHEBI:15589"/>
    </ligand>
</feature>
<evidence type="ECO:0000256" key="5">
    <source>
        <dbReference type="PIRSR" id="PIRSR000106-1"/>
    </source>
</evidence>
<dbReference type="OMA" id="ANYDTAN"/>
<gene>
    <name evidence="11" type="ORF">AMSG_10776</name>
</gene>
<dbReference type="SMART" id="SM01274">
    <property type="entry name" value="malic"/>
    <property type="match status" value="1"/>
</dbReference>
<dbReference type="Pfam" id="PF00390">
    <property type="entry name" value="malic"/>
    <property type="match status" value="1"/>
</dbReference>
<evidence type="ECO:0000259" key="10">
    <source>
        <dbReference type="SMART" id="SM01274"/>
    </source>
</evidence>
<dbReference type="FunFam" id="3.40.50.720:FF:000182">
    <property type="entry name" value="NAD-dependent malic enzyme"/>
    <property type="match status" value="1"/>
</dbReference>
<dbReference type="InterPro" id="IPR036291">
    <property type="entry name" value="NAD(P)-bd_dom_sf"/>
</dbReference>
<dbReference type="GO" id="GO:0005739">
    <property type="term" value="C:mitochondrion"/>
    <property type="evidence" value="ECO:0007669"/>
    <property type="project" value="TreeGrafter"/>
</dbReference>
<comment type="cofactor">
    <cofactor evidence="7">
        <name>Mg(2+)</name>
        <dbReference type="ChEBI" id="CHEBI:18420"/>
    </cofactor>
    <cofactor evidence="7">
        <name>Mn(2+)</name>
        <dbReference type="ChEBI" id="CHEBI:29035"/>
    </cofactor>
    <text evidence="7">Divalent metal cations. Prefers magnesium or manganese.</text>
</comment>
<evidence type="ECO:0000256" key="1">
    <source>
        <dbReference type="ARBA" id="ARBA00001936"/>
    </source>
</evidence>
<dbReference type="STRING" id="461836.A0A0L0DSB9"/>
<sequence length="564" mass="60188">MSATSPFSVSYSNMPSEALDTRAPSQHVYHGLASSATSRAALTTEGLLPAAATNLETEVARALAQMRSYETPLQKYIYLSDLAATSSSIFYATVLANLEEIMPLVYTPTVGEACQKFSAITRGRPQGLFITAEHKGRMREVLDSWNLPVHIIVVTDGSRILGLGDLGAGGMGIPIGKLSLYIAAGGFHPASTLPITLDFGTDSEELLADPLYIGLRQNRVQGDEYYALVDEFITAVKDKWPQALVQFEDFSNDHCFDLLDTYRSQLPCFNDDIQGTGAVIAAGFVVAARVLGVPISEHRCVFLGAGSAGVGVADRIVSLMVAEGLTEEEARARFWFIDSRGLVVKGLNEPMASHKIPYARTDVDGPITTLQEVIDLVKPTALVGLSKQAGVFTPEIIKSVHANCARPLIFPLSNPTSKSECTAETAYTATNGECLFASGSPFDPVTLADGRTLTPGQGNNCYVFPGIGMGTVLARASEVTEGMINAAVVALAECVTEDDLALGRIYPSIDAIRSISARIGAAVARRAVEDGVSSINVDMSDDELVKFVEEAMYVPDRVVSASKL</sequence>
<feature type="active site" description="Proton donor" evidence="5">
    <location>
        <position position="106"/>
    </location>
</feature>
<dbReference type="InterPro" id="IPR012301">
    <property type="entry name" value="Malic_N_dom"/>
</dbReference>
<comment type="similarity">
    <text evidence="2 8">Belongs to the malic enzymes family.</text>
</comment>
<evidence type="ECO:0000313" key="11">
    <source>
        <dbReference type="EMBL" id="KNC55165.1"/>
    </source>
</evidence>
<feature type="binding site" evidence="6">
    <location>
        <position position="459"/>
    </location>
    <ligand>
        <name>(S)-malate</name>
        <dbReference type="ChEBI" id="CHEBI:15589"/>
    </ligand>
</feature>
<evidence type="ECO:0000256" key="7">
    <source>
        <dbReference type="PIRSR" id="PIRSR000106-3"/>
    </source>
</evidence>
<dbReference type="GeneID" id="25568918"/>
<dbReference type="GO" id="GO:0046872">
    <property type="term" value="F:metal ion binding"/>
    <property type="evidence" value="ECO:0007669"/>
    <property type="project" value="UniProtKB-KW"/>
</dbReference>